<dbReference type="AlphaFoldDB" id="A0A8H7V4M5"/>
<keyword evidence="3" id="KW-1185">Reference proteome</keyword>
<dbReference type="InterPro" id="IPR000073">
    <property type="entry name" value="AB_hydrolase_1"/>
</dbReference>
<dbReference type="GO" id="GO:0046503">
    <property type="term" value="P:glycerolipid catabolic process"/>
    <property type="evidence" value="ECO:0007669"/>
    <property type="project" value="TreeGrafter"/>
</dbReference>
<dbReference type="GO" id="GO:0004806">
    <property type="term" value="F:triacylglycerol lipase activity"/>
    <property type="evidence" value="ECO:0007669"/>
    <property type="project" value="TreeGrafter"/>
</dbReference>
<feature type="domain" description="AB hydrolase-1" evidence="1">
    <location>
        <begin position="23"/>
        <end position="138"/>
    </location>
</feature>
<dbReference type="SUPFAM" id="SSF53474">
    <property type="entry name" value="alpha/beta-Hydrolases"/>
    <property type="match status" value="1"/>
</dbReference>
<evidence type="ECO:0000313" key="2">
    <source>
        <dbReference type="EMBL" id="KAG2209991.1"/>
    </source>
</evidence>
<sequence length="277" mass="32057">MAEQCLQVDGANLCYEIEGSGPYIVFVAGGNGGHLLFKHIRDILVKYFTVVLYDRRGYFRSKLTGPQDYSKNVDTNVEDLYILMRKITVDKFIFFGVSGSAAIGLKYLTAHPETISKMFIHEPLLYLENFPGINEARGFHYYAYRIFHIEGQNACMNLAGNFYFNELDRQIFLGNQKKKKINNWSYWFEHEFCEDLFTKMNLDLIKVYSDKLIFLHGVESRDSFIHEPGAFIADTLGKVTLPFPGGHTGFYTRPEEFSADFLEICRVNFLLKYQTKL</sequence>
<accession>A0A8H7V4M5</accession>
<proteinExistence type="predicted"/>
<dbReference type="PANTHER" id="PTHR43433:SF5">
    <property type="entry name" value="AB HYDROLASE-1 DOMAIN-CONTAINING PROTEIN"/>
    <property type="match status" value="1"/>
</dbReference>
<gene>
    <name evidence="2" type="ORF">INT47_003427</name>
</gene>
<dbReference type="Pfam" id="PF00561">
    <property type="entry name" value="Abhydrolase_1"/>
    <property type="match status" value="1"/>
</dbReference>
<name>A0A8H7V4M5_9FUNG</name>
<dbReference type="EMBL" id="JAEPRD010000013">
    <property type="protein sequence ID" value="KAG2209991.1"/>
    <property type="molecule type" value="Genomic_DNA"/>
</dbReference>
<evidence type="ECO:0000313" key="3">
    <source>
        <dbReference type="Proteomes" id="UP000603453"/>
    </source>
</evidence>
<reference evidence="2" key="1">
    <citation type="submission" date="2020-12" db="EMBL/GenBank/DDBJ databases">
        <title>Metabolic potential, ecology and presence of endohyphal bacteria is reflected in genomic diversity of Mucoromycotina.</title>
        <authorList>
            <person name="Muszewska A."/>
            <person name="Okrasinska A."/>
            <person name="Steczkiewicz K."/>
            <person name="Drgas O."/>
            <person name="Orlowska M."/>
            <person name="Perlinska-Lenart U."/>
            <person name="Aleksandrzak-Piekarczyk T."/>
            <person name="Szatraj K."/>
            <person name="Zielenkiewicz U."/>
            <person name="Pilsyk S."/>
            <person name="Malc E."/>
            <person name="Mieczkowski P."/>
            <person name="Kruszewska J.S."/>
            <person name="Biernat P."/>
            <person name="Pawlowska J."/>
        </authorList>
    </citation>
    <scope>NUCLEOTIDE SEQUENCE</scope>
    <source>
        <strain evidence="2">WA0000017839</strain>
    </source>
</reference>
<dbReference type="OrthoDB" id="408373at2759"/>
<comment type="caution">
    <text evidence="2">The sequence shown here is derived from an EMBL/GenBank/DDBJ whole genome shotgun (WGS) entry which is preliminary data.</text>
</comment>
<protein>
    <recommendedName>
        <fullName evidence="1">AB hydrolase-1 domain-containing protein</fullName>
    </recommendedName>
</protein>
<dbReference type="Proteomes" id="UP000603453">
    <property type="component" value="Unassembled WGS sequence"/>
</dbReference>
<dbReference type="InterPro" id="IPR050471">
    <property type="entry name" value="AB_hydrolase"/>
</dbReference>
<evidence type="ECO:0000259" key="1">
    <source>
        <dbReference type="Pfam" id="PF00561"/>
    </source>
</evidence>
<dbReference type="Gene3D" id="3.40.50.1820">
    <property type="entry name" value="alpha/beta hydrolase"/>
    <property type="match status" value="1"/>
</dbReference>
<dbReference type="InterPro" id="IPR029058">
    <property type="entry name" value="AB_hydrolase_fold"/>
</dbReference>
<organism evidence="2 3">
    <name type="scientific">Mucor saturninus</name>
    <dbReference type="NCBI Taxonomy" id="64648"/>
    <lineage>
        <taxon>Eukaryota</taxon>
        <taxon>Fungi</taxon>
        <taxon>Fungi incertae sedis</taxon>
        <taxon>Mucoromycota</taxon>
        <taxon>Mucoromycotina</taxon>
        <taxon>Mucoromycetes</taxon>
        <taxon>Mucorales</taxon>
        <taxon>Mucorineae</taxon>
        <taxon>Mucoraceae</taxon>
        <taxon>Mucor</taxon>
    </lineage>
</organism>
<dbReference type="PANTHER" id="PTHR43433">
    <property type="entry name" value="HYDROLASE, ALPHA/BETA FOLD FAMILY PROTEIN"/>
    <property type="match status" value="1"/>
</dbReference>